<organism evidence="2 3">
    <name type="scientific">Heliomicrobium undosum</name>
    <dbReference type="NCBI Taxonomy" id="121734"/>
    <lineage>
        <taxon>Bacteria</taxon>
        <taxon>Bacillati</taxon>
        <taxon>Bacillota</taxon>
        <taxon>Clostridia</taxon>
        <taxon>Eubacteriales</taxon>
        <taxon>Heliobacteriaceae</taxon>
        <taxon>Heliomicrobium</taxon>
    </lineage>
</organism>
<keyword evidence="1" id="KW-0812">Transmembrane</keyword>
<feature type="transmembrane region" description="Helical" evidence="1">
    <location>
        <begin position="20"/>
        <end position="43"/>
    </location>
</feature>
<dbReference type="EMBL" id="WXEY01000001">
    <property type="protein sequence ID" value="MZP28304.1"/>
    <property type="molecule type" value="Genomic_DNA"/>
</dbReference>
<dbReference type="RefSeq" id="WP_161253469.1">
    <property type="nucleotide sequence ID" value="NZ_WXEY01000001.1"/>
</dbReference>
<feature type="transmembrane region" description="Helical" evidence="1">
    <location>
        <begin position="196"/>
        <end position="219"/>
    </location>
</feature>
<feature type="transmembrane region" description="Helical" evidence="1">
    <location>
        <begin position="264"/>
        <end position="282"/>
    </location>
</feature>
<evidence type="ECO:0000313" key="3">
    <source>
        <dbReference type="Proteomes" id="UP000463470"/>
    </source>
</evidence>
<proteinExistence type="predicted"/>
<dbReference type="OrthoDB" id="2080052at2"/>
<comment type="caution">
    <text evidence="2">The sequence shown here is derived from an EMBL/GenBank/DDBJ whole genome shotgun (WGS) entry which is preliminary data.</text>
</comment>
<name>A0A845L0N2_9FIRM</name>
<protein>
    <submittedName>
        <fullName evidence="2">Uncharacterized protein</fullName>
    </submittedName>
</protein>
<sequence>MILAHLWSIFRVGVRLSLSLWPVVLLTWLFQALLLIPLLLPLFSYLSHALPPPAALSVPGALSAPAGDGAAGVSTALSLITGSRPRDWDAMQISLYHDLLLPFSSTAAGKLWQNLQWIPFLLFALLRPFWQAGVWSALRHRLVFPRHRKGLLRTFFEGVVRWGFASFQIALWLTPAWICLWWLYNSLSNRLDAIPLSPAASILMVGFFVMVMLTLVDLLNLVGDAARWRLVTSPAGEKRRLLGLLRSTASGLTRHLPPLLLTRFALNIVFLIALSLVLWALQHWPAQGIVGMTVAFLLQQAVVFLLIFSRLASSSATARYLQGIQA</sequence>
<keyword evidence="3" id="KW-1185">Reference proteome</keyword>
<dbReference type="Proteomes" id="UP000463470">
    <property type="component" value="Unassembled WGS sequence"/>
</dbReference>
<dbReference type="AlphaFoldDB" id="A0A845L0N2"/>
<accession>A0A845L0N2</accession>
<keyword evidence="1" id="KW-0472">Membrane</keyword>
<feature type="transmembrane region" description="Helical" evidence="1">
    <location>
        <begin position="159"/>
        <end position="184"/>
    </location>
</feature>
<evidence type="ECO:0000313" key="2">
    <source>
        <dbReference type="EMBL" id="MZP28304.1"/>
    </source>
</evidence>
<keyword evidence="1" id="KW-1133">Transmembrane helix</keyword>
<feature type="transmembrane region" description="Helical" evidence="1">
    <location>
        <begin position="288"/>
        <end position="309"/>
    </location>
</feature>
<evidence type="ECO:0000256" key="1">
    <source>
        <dbReference type="SAM" id="Phobius"/>
    </source>
</evidence>
<feature type="transmembrane region" description="Helical" evidence="1">
    <location>
        <begin position="117"/>
        <end position="138"/>
    </location>
</feature>
<gene>
    <name evidence="2" type="ORF">GTO91_01015</name>
</gene>
<reference evidence="2 3" key="1">
    <citation type="submission" date="2020-01" db="EMBL/GenBank/DDBJ databases">
        <title>Whole-genome sequence of Heliobacterium undosum DSM 13378.</title>
        <authorList>
            <person name="Kyndt J.A."/>
            <person name="Meyer T.E."/>
        </authorList>
    </citation>
    <scope>NUCLEOTIDE SEQUENCE [LARGE SCALE GENOMIC DNA]</scope>
    <source>
        <strain evidence="2 3">DSM 13378</strain>
    </source>
</reference>